<feature type="transmembrane region" description="Helical" evidence="5">
    <location>
        <begin position="224"/>
        <end position="243"/>
    </location>
</feature>
<dbReference type="SMART" id="SM00448">
    <property type="entry name" value="REC"/>
    <property type="match status" value="1"/>
</dbReference>
<evidence type="ECO:0000256" key="4">
    <source>
        <dbReference type="PROSITE-ProRule" id="PRU00169"/>
    </source>
</evidence>
<dbReference type="SUPFAM" id="SSF52172">
    <property type="entry name" value="CheY-like"/>
    <property type="match status" value="1"/>
</dbReference>
<name>A0A1T4JJA7_TREPO</name>
<feature type="domain" description="Response regulatory" evidence="7">
    <location>
        <begin position="669"/>
        <end position="781"/>
    </location>
</feature>
<dbReference type="InterPro" id="IPR036388">
    <property type="entry name" value="WH-like_DNA-bd_sf"/>
</dbReference>
<proteinExistence type="predicted"/>
<evidence type="ECO:0000313" key="9">
    <source>
        <dbReference type="Proteomes" id="UP000190423"/>
    </source>
</evidence>
<dbReference type="GO" id="GO:0003677">
    <property type="term" value="F:DNA binding"/>
    <property type="evidence" value="ECO:0007669"/>
    <property type="project" value="UniProtKB-KW"/>
</dbReference>
<evidence type="ECO:0000256" key="3">
    <source>
        <dbReference type="ARBA" id="ARBA00023163"/>
    </source>
</evidence>
<dbReference type="AlphaFoldDB" id="A0A1T4JJA7"/>
<dbReference type="InterPro" id="IPR001789">
    <property type="entry name" value="Sig_transdc_resp-reg_receiver"/>
</dbReference>
<dbReference type="Gene3D" id="3.30.565.10">
    <property type="entry name" value="Histidine kinase-like ATPase, C-terminal domain"/>
    <property type="match status" value="1"/>
</dbReference>
<dbReference type="PROSITE" id="PS50110">
    <property type="entry name" value="RESPONSE_REGULATORY"/>
    <property type="match status" value="1"/>
</dbReference>
<dbReference type="PANTHER" id="PTHR44688:SF16">
    <property type="entry name" value="DNA-BINDING TRANSCRIPTIONAL ACTIVATOR DEVR_DOSR"/>
    <property type="match status" value="1"/>
</dbReference>
<keyword evidence="1" id="KW-0805">Transcription regulation</keyword>
<dbReference type="Pfam" id="PF00196">
    <property type="entry name" value="GerE"/>
    <property type="match status" value="1"/>
</dbReference>
<accession>A0A1T4JJA7</accession>
<keyword evidence="9" id="KW-1185">Reference proteome</keyword>
<protein>
    <submittedName>
        <fullName evidence="8">DNA-binding response regulator, NarL/FixJ family, contains REC and HTH domains</fullName>
    </submittedName>
</protein>
<sequence>MPLCAFAKNYKLHLRTFYTSDTSLKVDAIPDDSFEPNSYVNSYNGEAVCWVESYIPMSQIFSDDGTIYNFILFNQEPVQSAEIYFLDGQNKWHFAGTAGEGLESSKRIRPFCYNSIDIHEETLKNLWTDFIRVRIKISSYRSTLLELYLVSSQCLTQKNLFQISYFTFILGGCIITIFYIIYLCIIFKEYDSFLIPLINTILMLKILVGAGISNPLLITQSPQFYNSVYFTLSAVILCAFHTLKNANRPVINNFPADFQKIDTYFPLFIIIIATVGILYIVIPVESQYIHIAVLSVPVLLNVLFTANCLTSLKYNPVIRKEIVFLWITATHLIIFEQLFLSIRFLPNTTVLCRLFDNDFEIPTIFTFALISAATFRKMHFQIRTNLASIQITSETIHRQIQNDEKRNFLLSKLISELLNPIQNLHFTIEKNSGDIPEGLLLQLKKSLNSASQSIDVINIITQYTLEKTNGSLEKEPVLLKDFIDETLAPEIINLKLRNCYTDIKYNISSDATVLVDKSIFAAFLKFLLQTAAHNAKPESTIMISISYENMTLSYKIHFYSAPLSIEDSAKLISLDPGKEQITEEEKLQFESLIKNWGIQLHIAKRILDLFHGTITILPDADGNSISASTALEQTASTATPYIEKLFMETTPPQENDEIQNAGNTEFPELIYIMEEDVEVREEIRKLLSPFYKTVAFANGNDFSFQHSPGFPDLILCSITLPGKNAFDILEENQNKLSLPFIVLSKSLTRNMQNRLFSLGAFDIIQKPFDEKRLLEKINSIMSIRRNYTNELLERIENTVRTSVFDKNPYKEAVSEKEQPVPAVKTVPADSSASFTAVCISAGLTKKETDIAHLIAKGLSDKEIAEKAAISPSTVAVHNKKIFKKLGVHSRAELIRLSEQ</sequence>
<comment type="caution">
    <text evidence="4">Lacks conserved residue(s) required for the propagation of feature annotation.</text>
</comment>
<feature type="transmembrane region" description="Helical" evidence="5">
    <location>
        <begin position="163"/>
        <end position="186"/>
    </location>
</feature>
<keyword evidence="5" id="KW-0472">Membrane</keyword>
<dbReference type="Gene3D" id="3.40.50.2300">
    <property type="match status" value="1"/>
</dbReference>
<evidence type="ECO:0000256" key="1">
    <source>
        <dbReference type="ARBA" id="ARBA00023015"/>
    </source>
</evidence>
<feature type="transmembrane region" description="Helical" evidence="5">
    <location>
        <begin position="288"/>
        <end position="310"/>
    </location>
</feature>
<dbReference type="GO" id="GO:0000160">
    <property type="term" value="P:phosphorelay signal transduction system"/>
    <property type="evidence" value="ECO:0007669"/>
    <property type="project" value="InterPro"/>
</dbReference>
<keyword evidence="3" id="KW-0804">Transcription</keyword>
<dbReference type="SUPFAM" id="SSF46894">
    <property type="entry name" value="C-terminal effector domain of the bipartite response regulators"/>
    <property type="match status" value="1"/>
</dbReference>
<feature type="transmembrane region" description="Helical" evidence="5">
    <location>
        <begin position="322"/>
        <end position="345"/>
    </location>
</feature>
<keyword evidence="5" id="KW-0812">Transmembrane</keyword>
<dbReference type="Pfam" id="PF00072">
    <property type="entry name" value="Response_reg"/>
    <property type="match status" value="1"/>
</dbReference>
<dbReference type="PRINTS" id="PR00038">
    <property type="entry name" value="HTHLUXR"/>
</dbReference>
<evidence type="ECO:0000313" key="8">
    <source>
        <dbReference type="EMBL" id="SJZ30137.1"/>
    </source>
</evidence>
<dbReference type="InterPro" id="IPR000792">
    <property type="entry name" value="Tscrpt_reg_LuxR_C"/>
</dbReference>
<organism evidence="8 9">
    <name type="scientific">Treponema porcinum</name>
    <dbReference type="NCBI Taxonomy" id="261392"/>
    <lineage>
        <taxon>Bacteria</taxon>
        <taxon>Pseudomonadati</taxon>
        <taxon>Spirochaetota</taxon>
        <taxon>Spirochaetia</taxon>
        <taxon>Spirochaetales</taxon>
        <taxon>Treponemataceae</taxon>
        <taxon>Treponema</taxon>
    </lineage>
</organism>
<evidence type="ECO:0000259" key="7">
    <source>
        <dbReference type="PROSITE" id="PS50110"/>
    </source>
</evidence>
<dbReference type="Gene3D" id="1.10.10.10">
    <property type="entry name" value="Winged helix-like DNA-binding domain superfamily/Winged helix DNA-binding domain"/>
    <property type="match status" value="1"/>
</dbReference>
<keyword evidence="2 8" id="KW-0238">DNA-binding</keyword>
<dbReference type="InterPro" id="IPR016032">
    <property type="entry name" value="Sig_transdc_resp-reg_C-effctor"/>
</dbReference>
<evidence type="ECO:0000256" key="2">
    <source>
        <dbReference type="ARBA" id="ARBA00023125"/>
    </source>
</evidence>
<dbReference type="Proteomes" id="UP000190423">
    <property type="component" value="Unassembled WGS sequence"/>
</dbReference>
<dbReference type="PANTHER" id="PTHR44688">
    <property type="entry name" value="DNA-BINDING TRANSCRIPTIONAL ACTIVATOR DEVR_DOSR"/>
    <property type="match status" value="1"/>
</dbReference>
<dbReference type="STRING" id="261392.SAMN02745149_00385"/>
<evidence type="ECO:0000256" key="5">
    <source>
        <dbReference type="SAM" id="Phobius"/>
    </source>
</evidence>
<feature type="transmembrane region" description="Helical" evidence="5">
    <location>
        <begin position="264"/>
        <end position="282"/>
    </location>
</feature>
<keyword evidence="5" id="KW-1133">Transmembrane helix</keyword>
<feature type="domain" description="HTH luxR-type" evidence="6">
    <location>
        <begin position="836"/>
        <end position="899"/>
    </location>
</feature>
<dbReference type="InterPro" id="IPR011006">
    <property type="entry name" value="CheY-like_superfamily"/>
</dbReference>
<reference evidence="8 9" key="1">
    <citation type="submission" date="2017-02" db="EMBL/GenBank/DDBJ databases">
        <authorList>
            <person name="Peterson S.W."/>
        </authorList>
    </citation>
    <scope>NUCLEOTIDE SEQUENCE [LARGE SCALE GENOMIC DNA]</scope>
    <source>
        <strain evidence="8 9">ATCC BAA-908</strain>
    </source>
</reference>
<gene>
    <name evidence="8" type="ORF">SAMN02745149_00385</name>
</gene>
<dbReference type="GO" id="GO:0006355">
    <property type="term" value="P:regulation of DNA-templated transcription"/>
    <property type="evidence" value="ECO:0007669"/>
    <property type="project" value="InterPro"/>
</dbReference>
<dbReference type="EMBL" id="FUWG01000003">
    <property type="protein sequence ID" value="SJZ30137.1"/>
    <property type="molecule type" value="Genomic_DNA"/>
</dbReference>
<feature type="transmembrane region" description="Helical" evidence="5">
    <location>
        <begin position="193"/>
        <end position="212"/>
    </location>
</feature>
<dbReference type="InterPro" id="IPR036890">
    <property type="entry name" value="HATPase_C_sf"/>
</dbReference>
<dbReference type="PROSITE" id="PS50043">
    <property type="entry name" value="HTH_LUXR_2"/>
    <property type="match status" value="1"/>
</dbReference>
<evidence type="ECO:0000259" key="6">
    <source>
        <dbReference type="PROSITE" id="PS50043"/>
    </source>
</evidence>
<dbReference type="CDD" id="cd06170">
    <property type="entry name" value="LuxR_C_like"/>
    <property type="match status" value="1"/>
</dbReference>
<dbReference type="SMART" id="SM00421">
    <property type="entry name" value="HTH_LUXR"/>
    <property type="match status" value="1"/>
</dbReference>